<dbReference type="Gene3D" id="3.90.226.10">
    <property type="entry name" value="2-enoyl-CoA Hydratase, Chain A, domain 1"/>
    <property type="match status" value="2"/>
</dbReference>
<dbReference type="InterPro" id="IPR002142">
    <property type="entry name" value="Peptidase_S49"/>
</dbReference>
<sequence>MAILGFSVRRAWLNLRNRWRRRRKFPPFVIVPLEGEIVELPPSWPDLPLFLSRLVPMPLGPLSVSELRRTFEQLALDPRVKGVVLRIACAANPAVYQSLRDLLTRFRSSGKRLVAYAESLGPFQYYLACACDQVVMPPSTEWNVLGFHDEYVFLKDALDRLGVGVDVVNVSPFKSAGDIFSRNDFSPDSRAQAEWLLDARFNELVRGIAEGRNLSPERVRELMDSAPLSAWEAVQQGLLDAALYEDELERFLMPEPPAAVDGRIARLAQRIEKVAPRLADDLRRAQHAAAERARRACVHLEEVRRSLLIPVVEYAPRMIGVVKVEGLIAPGASRRLPIPFPLAGEQIAGSSSVAQAIRRAEADDRIAAVILYVDSGGGSVLASDLIAREMRHLRARKPVVVYMGGTAASGGYYVSALANCIVAQPLTITGSIGVIALKPNTREVFEKLGVHRVTLQRGRRALFSDVEPMDEESRAVFAGLVARAYDDFKRVVAEGRAIAPDALEPICGGRVWTGAQAKDHRLVDALGDFTVAVEKARELGGLPSDKRVGVVVVTSPRRPMLPPTFSAVAHLGRAIFDGSRELRELLTETSAWAVSLWRSSVTR</sequence>
<dbReference type="InterPro" id="IPR047217">
    <property type="entry name" value="S49_SppA_67K_type_N"/>
</dbReference>
<evidence type="ECO:0000256" key="3">
    <source>
        <dbReference type="ARBA" id="ARBA00022670"/>
    </source>
</evidence>
<comment type="subcellular location">
    <subcellularLocation>
        <location evidence="1">Membrane</location>
    </subcellularLocation>
</comment>
<feature type="active site" description="Proton donor/acceptor" evidence="7">
    <location>
        <position position="174"/>
    </location>
</feature>
<protein>
    <submittedName>
        <fullName evidence="9">Signal peptide peptidase SppA</fullName>
    </submittedName>
</protein>
<dbReference type="PANTHER" id="PTHR33209:SF1">
    <property type="entry name" value="PEPTIDASE S49 DOMAIN-CONTAINING PROTEIN"/>
    <property type="match status" value="1"/>
</dbReference>
<keyword evidence="3" id="KW-0645">Protease</keyword>
<evidence type="ECO:0000256" key="2">
    <source>
        <dbReference type="ARBA" id="ARBA00008683"/>
    </source>
</evidence>
<dbReference type="InterPro" id="IPR004635">
    <property type="entry name" value="Pept_S49_SppA"/>
</dbReference>
<dbReference type="CDD" id="cd07018">
    <property type="entry name" value="S49_SppA_67K_type"/>
    <property type="match status" value="1"/>
</dbReference>
<dbReference type="Gene3D" id="6.20.330.10">
    <property type="match status" value="1"/>
</dbReference>
<proteinExistence type="inferred from homology"/>
<name>A0A2M8QFJ0_9CHLR</name>
<feature type="domain" description="Peptidase S49" evidence="8">
    <location>
        <begin position="106"/>
        <end position="248"/>
    </location>
</feature>
<feature type="active site" description="Nucleophile" evidence="7">
    <location>
        <position position="409"/>
    </location>
</feature>
<evidence type="ECO:0000313" key="9">
    <source>
        <dbReference type="EMBL" id="PJF48585.1"/>
    </source>
</evidence>
<dbReference type="EMBL" id="PGTN01000010">
    <property type="protein sequence ID" value="PJF48585.1"/>
    <property type="molecule type" value="Genomic_DNA"/>
</dbReference>
<comment type="similarity">
    <text evidence="2">Belongs to the peptidase S49 family.</text>
</comment>
<keyword evidence="6" id="KW-0472">Membrane</keyword>
<gene>
    <name evidence="9" type="primary">sppA</name>
    <name evidence="9" type="ORF">CUN48_02565</name>
</gene>
<dbReference type="InterPro" id="IPR004634">
    <property type="entry name" value="Pept_S49_pIV"/>
</dbReference>
<evidence type="ECO:0000256" key="4">
    <source>
        <dbReference type="ARBA" id="ARBA00022801"/>
    </source>
</evidence>
<feature type="domain" description="Peptidase S49" evidence="8">
    <location>
        <begin position="393"/>
        <end position="539"/>
    </location>
</feature>
<dbReference type="GO" id="GO:0006465">
    <property type="term" value="P:signal peptide processing"/>
    <property type="evidence" value="ECO:0007669"/>
    <property type="project" value="InterPro"/>
</dbReference>
<evidence type="ECO:0000256" key="5">
    <source>
        <dbReference type="ARBA" id="ARBA00022825"/>
    </source>
</evidence>
<evidence type="ECO:0000256" key="6">
    <source>
        <dbReference type="ARBA" id="ARBA00023136"/>
    </source>
</evidence>
<keyword evidence="5" id="KW-0720">Serine protease</keyword>
<dbReference type="Pfam" id="PF01343">
    <property type="entry name" value="Peptidase_S49"/>
    <property type="match status" value="2"/>
</dbReference>
<evidence type="ECO:0000256" key="1">
    <source>
        <dbReference type="ARBA" id="ARBA00004370"/>
    </source>
</evidence>
<dbReference type="CDD" id="cd07023">
    <property type="entry name" value="S49_Sppa_N_C"/>
    <property type="match status" value="1"/>
</dbReference>
<dbReference type="PIRSF" id="PIRSF001217">
    <property type="entry name" value="Protease_4_SppA"/>
    <property type="match status" value="1"/>
</dbReference>
<dbReference type="Proteomes" id="UP000230790">
    <property type="component" value="Unassembled WGS sequence"/>
</dbReference>
<dbReference type="InterPro" id="IPR047272">
    <property type="entry name" value="S49_SppA_C"/>
</dbReference>
<dbReference type="GO" id="GO:0008236">
    <property type="term" value="F:serine-type peptidase activity"/>
    <property type="evidence" value="ECO:0007669"/>
    <property type="project" value="UniProtKB-KW"/>
</dbReference>
<reference evidence="9 10" key="1">
    <citation type="submission" date="2017-11" db="EMBL/GenBank/DDBJ databases">
        <title>Evolution of Phototrophy in the Chloroflexi Phylum Driven by Horizontal Gene Transfer.</title>
        <authorList>
            <person name="Ward L.M."/>
            <person name="Hemp J."/>
            <person name="Shih P.M."/>
            <person name="Mcglynn S.E."/>
            <person name="Fischer W."/>
        </authorList>
    </citation>
    <scope>NUCLEOTIDE SEQUENCE [LARGE SCALE GENOMIC DNA]</scope>
    <source>
        <strain evidence="9">JP3_7</strain>
    </source>
</reference>
<keyword evidence="4" id="KW-0378">Hydrolase</keyword>
<evidence type="ECO:0000313" key="10">
    <source>
        <dbReference type="Proteomes" id="UP000230790"/>
    </source>
</evidence>
<organism evidence="9 10">
    <name type="scientific">Candidatus Thermofonsia Clade 3 bacterium</name>
    <dbReference type="NCBI Taxonomy" id="2364212"/>
    <lineage>
        <taxon>Bacteria</taxon>
        <taxon>Bacillati</taxon>
        <taxon>Chloroflexota</taxon>
        <taxon>Candidatus Thermofontia</taxon>
        <taxon>Candidatus Thermofonsia Clade 3</taxon>
    </lineage>
</organism>
<dbReference type="InterPro" id="IPR029045">
    <property type="entry name" value="ClpP/crotonase-like_dom_sf"/>
</dbReference>
<accession>A0A2M8QFJ0</accession>
<evidence type="ECO:0000259" key="8">
    <source>
        <dbReference type="Pfam" id="PF01343"/>
    </source>
</evidence>
<comment type="caution">
    <text evidence="9">The sequence shown here is derived from an EMBL/GenBank/DDBJ whole genome shotgun (WGS) entry which is preliminary data.</text>
</comment>
<dbReference type="GO" id="GO:0016020">
    <property type="term" value="C:membrane"/>
    <property type="evidence" value="ECO:0007669"/>
    <property type="project" value="UniProtKB-SubCell"/>
</dbReference>
<dbReference type="NCBIfam" id="TIGR00706">
    <property type="entry name" value="SppA_dom"/>
    <property type="match status" value="1"/>
</dbReference>
<dbReference type="SUPFAM" id="SSF52096">
    <property type="entry name" value="ClpP/crotonase"/>
    <property type="match status" value="2"/>
</dbReference>
<evidence type="ECO:0000256" key="7">
    <source>
        <dbReference type="PIRSR" id="PIRSR001217-1"/>
    </source>
</evidence>
<dbReference type="PANTHER" id="PTHR33209">
    <property type="entry name" value="PROTEASE 4"/>
    <property type="match status" value="1"/>
</dbReference>
<dbReference type="AlphaFoldDB" id="A0A2M8QFJ0"/>